<proteinExistence type="predicted"/>
<dbReference type="InterPro" id="IPR012373">
    <property type="entry name" value="Ferrdict_sens_TM"/>
</dbReference>
<name>A0A0P0G394_9BACE</name>
<sequence length="326" mass="37849">MKNDVTDKSIMRRYLDDMYTQEEARGLLSRLKDDIHAPMLDELATDVWKEAAMEELTTGMEREKYKEEASRLLKRIEHKKRTWFRRIVLTVASASAVVLLIFGGINLLGYMDKRQISYLEASTSYGESRQIRLPDGTQLILNSCSRVRYPNSFVEDERQIELEGEAYFQVQRNEKQPFIVRTARFDVRVLGTCFDVKAYSSDEVVSVDVESGKVQVDLPEAMMRLQAKEQVSINTLSGEYSKRREERDVAVWRKGGLRFSSTPVRDVAKELERMYNCRITFAEGQEFNNLISGEHENKSLEAVLQSMEYTSGIRYRKEGNHIFLFK</sequence>
<dbReference type="Pfam" id="PF16344">
    <property type="entry name" value="FecR_C"/>
    <property type="match status" value="1"/>
</dbReference>
<organism evidence="4 6">
    <name type="scientific">Bacteroides cellulosilyticus</name>
    <dbReference type="NCBI Taxonomy" id="246787"/>
    <lineage>
        <taxon>Bacteria</taxon>
        <taxon>Pseudomonadati</taxon>
        <taxon>Bacteroidota</taxon>
        <taxon>Bacteroidia</taxon>
        <taxon>Bacteroidales</taxon>
        <taxon>Bacteroidaceae</taxon>
        <taxon>Bacteroides</taxon>
    </lineage>
</organism>
<keyword evidence="1" id="KW-1133">Transmembrane helix</keyword>
<dbReference type="PATRIC" id="fig|246787.4.peg.1159"/>
<dbReference type="GO" id="GO:0016989">
    <property type="term" value="F:sigma factor antagonist activity"/>
    <property type="evidence" value="ECO:0007669"/>
    <property type="project" value="TreeGrafter"/>
</dbReference>
<dbReference type="Pfam" id="PF04773">
    <property type="entry name" value="FecR"/>
    <property type="match status" value="1"/>
</dbReference>
<dbReference type="Gene3D" id="3.55.50.30">
    <property type="match status" value="1"/>
</dbReference>
<dbReference type="Proteomes" id="UP000482653">
    <property type="component" value="Unassembled WGS sequence"/>
</dbReference>
<dbReference type="InterPro" id="IPR006860">
    <property type="entry name" value="FecR"/>
</dbReference>
<evidence type="ECO:0000259" key="2">
    <source>
        <dbReference type="Pfam" id="PF04773"/>
    </source>
</evidence>
<dbReference type="PANTHER" id="PTHR30273:SF2">
    <property type="entry name" value="PROTEIN FECR"/>
    <property type="match status" value="1"/>
</dbReference>
<dbReference type="PIRSF" id="PIRSF018266">
    <property type="entry name" value="FecR"/>
    <property type="match status" value="1"/>
</dbReference>
<evidence type="ECO:0000313" key="5">
    <source>
        <dbReference type="EMBL" id="KAA5416995.1"/>
    </source>
</evidence>
<dbReference type="RefSeq" id="WP_029428407.1">
    <property type="nucleotide sequence ID" value="NZ_CP012801.1"/>
</dbReference>
<keyword evidence="1" id="KW-0812">Transmembrane</keyword>
<dbReference type="KEGG" id="bcel:BcellWH2_01124"/>
<reference evidence="5 7" key="2">
    <citation type="journal article" date="2019" name="Nat. Med.">
        <title>A library of human gut bacterial isolates paired with longitudinal multiomics data enables mechanistic microbiome research.</title>
        <authorList>
            <person name="Poyet M."/>
            <person name="Groussin M."/>
            <person name="Gibbons S.M."/>
            <person name="Avila-Pacheco J."/>
            <person name="Jiang X."/>
            <person name="Kearney S.M."/>
            <person name="Perrotta A.R."/>
            <person name="Berdy B."/>
            <person name="Zhao S."/>
            <person name="Lieberman T.D."/>
            <person name="Swanson P.K."/>
            <person name="Smith M."/>
            <person name="Roesemann S."/>
            <person name="Alexander J.E."/>
            <person name="Rich S.A."/>
            <person name="Livny J."/>
            <person name="Vlamakis H."/>
            <person name="Clish C."/>
            <person name="Bullock K."/>
            <person name="Deik A."/>
            <person name="Scott J."/>
            <person name="Pierce K.A."/>
            <person name="Xavier R.J."/>
            <person name="Alm E.J."/>
        </authorList>
    </citation>
    <scope>NUCLEOTIDE SEQUENCE [LARGE SCALE GENOMIC DNA]</scope>
    <source>
        <strain evidence="5 7">BIOML-A8</strain>
    </source>
</reference>
<reference evidence="4 6" key="1">
    <citation type="journal article" date="2015" name="Science">
        <title>Genetic determinants of in vivo fitness and diet responsiveness in multiple human gut Bacteroides.</title>
        <authorList>
            <person name="Wu M."/>
            <person name="McNulty N.P."/>
            <person name="Rodionov D.A."/>
            <person name="Khoroshkin M.S."/>
            <person name="Griffin N.W."/>
            <person name="Cheng J."/>
            <person name="Latreille P."/>
            <person name="Kerstetter R.A."/>
            <person name="Terrapon N."/>
            <person name="Henrissat B."/>
            <person name="Osterman A.L."/>
            <person name="Gordon J.I."/>
        </authorList>
    </citation>
    <scope>NUCLEOTIDE SEQUENCE [LARGE SCALE GENOMIC DNA]</scope>
    <source>
        <strain evidence="4 6">WH2</strain>
    </source>
</reference>
<keyword evidence="1" id="KW-0472">Membrane</keyword>
<evidence type="ECO:0000313" key="6">
    <source>
        <dbReference type="Proteomes" id="UP000061809"/>
    </source>
</evidence>
<feature type="domain" description="FecR protein" evidence="2">
    <location>
        <begin position="122"/>
        <end position="215"/>
    </location>
</feature>
<dbReference type="EMBL" id="CP012801">
    <property type="protein sequence ID" value="ALJ58386.1"/>
    <property type="molecule type" value="Genomic_DNA"/>
</dbReference>
<protein>
    <submittedName>
        <fullName evidence="5">DUF4974 domain-containing protein</fullName>
    </submittedName>
    <submittedName>
        <fullName evidence="4">Fec operon regulator FecR</fullName>
    </submittedName>
</protein>
<evidence type="ECO:0000313" key="7">
    <source>
        <dbReference type="Proteomes" id="UP000482653"/>
    </source>
</evidence>
<dbReference type="InterPro" id="IPR032508">
    <property type="entry name" value="FecR_C"/>
</dbReference>
<dbReference type="PANTHER" id="PTHR30273">
    <property type="entry name" value="PERIPLASMIC SIGNAL SENSOR AND SIGMA FACTOR ACTIVATOR FECR-RELATED"/>
    <property type="match status" value="1"/>
</dbReference>
<feature type="domain" description="Protein FecR C-terminal" evidence="3">
    <location>
        <begin position="257"/>
        <end position="323"/>
    </location>
</feature>
<evidence type="ECO:0000313" key="4">
    <source>
        <dbReference type="EMBL" id="ALJ58386.1"/>
    </source>
</evidence>
<gene>
    <name evidence="4" type="ORF">BcellWH2_01124</name>
    <name evidence="5" type="ORF">F2Y87_17415</name>
</gene>
<dbReference type="AlphaFoldDB" id="A0A0P0G394"/>
<dbReference type="EMBL" id="VVYX01000021">
    <property type="protein sequence ID" value="KAA5416995.1"/>
    <property type="molecule type" value="Genomic_DNA"/>
</dbReference>
<accession>A0A0P0G394</accession>
<dbReference type="FunFam" id="2.60.120.1440:FF:000001">
    <property type="entry name" value="Putative anti-sigma factor"/>
    <property type="match status" value="1"/>
</dbReference>
<feature type="transmembrane region" description="Helical" evidence="1">
    <location>
        <begin position="87"/>
        <end position="111"/>
    </location>
</feature>
<evidence type="ECO:0000259" key="3">
    <source>
        <dbReference type="Pfam" id="PF16344"/>
    </source>
</evidence>
<dbReference type="Gene3D" id="2.60.120.1440">
    <property type="match status" value="1"/>
</dbReference>
<evidence type="ECO:0000256" key="1">
    <source>
        <dbReference type="SAM" id="Phobius"/>
    </source>
</evidence>
<dbReference type="Proteomes" id="UP000061809">
    <property type="component" value="Chromosome"/>
</dbReference>